<dbReference type="EMBL" id="PGCJ01000099">
    <property type="protein sequence ID" value="PLW48963.1"/>
    <property type="molecule type" value="Genomic_DNA"/>
</dbReference>
<organism evidence="1 2">
    <name type="scientific">Puccinia coronata f. sp. avenae</name>
    <dbReference type="NCBI Taxonomy" id="200324"/>
    <lineage>
        <taxon>Eukaryota</taxon>
        <taxon>Fungi</taxon>
        <taxon>Dikarya</taxon>
        <taxon>Basidiomycota</taxon>
        <taxon>Pucciniomycotina</taxon>
        <taxon>Pucciniomycetes</taxon>
        <taxon>Pucciniales</taxon>
        <taxon>Pucciniaceae</taxon>
        <taxon>Puccinia</taxon>
    </lineage>
</organism>
<accession>A0A2N5VG28</accession>
<evidence type="ECO:0000313" key="1">
    <source>
        <dbReference type="EMBL" id="PLW48963.1"/>
    </source>
</evidence>
<evidence type="ECO:0000313" key="2">
    <source>
        <dbReference type="Proteomes" id="UP000235388"/>
    </source>
</evidence>
<gene>
    <name evidence="1" type="ORF">PCANC_10672</name>
</gene>
<name>A0A2N5VG28_9BASI</name>
<reference evidence="1 2" key="1">
    <citation type="submission" date="2017-11" db="EMBL/GenBank/DDBJ databases">
        <title>De novo assembly and phasing of dikaryotic genomes from two isolates of Puccinia coronata f. sp. avenae, the causal agent of oat crown rust.</title>
        <authorList>
            <person name="Miller M.E."/>
            <person name="Zhang Y."/>
            <person name="Omidvar V."/>
            <person name="Sperschneider J."/>
            <person name="Schwessinger B."/>
            <person name="Raley C."/>
            <person name="Palmer J.M."/>
            <person name="Garnica D."/>
            <person name="Upadhyaya N."/>
            <person name="Rathjen J."/>
            <person name="Taylor J.M."/>
            <person name="Park R.F."/>
            <person name="Dodds P.N."/>
            <person name="Hirsch C.D."/>
            <person name="Kianian S.F."/>
            <person name="Figueroa M."/>
        </authorList>
    </citation>
    <scope>NUCLEOTIDE SEQUENCE [LARGE SCALE GENOMIC DNA]</scope>
    <source>
        <strain evidence="1">12NC29</strain>
    </source>
</reference>
<comment type="caution">
    <text evidence="1">The sequence shown here is derived from an EMBL/GenBank/DDBJ whole genome shotgun (WGS) entry which is preliminary data.</text>
</comment>
<dbReference type="Proteomes" id="UP000235388">
    <property type="component" value="Unassembled WGS sequence"/>
</dbReference>
<keyword evidence="2" id="KW-1185">Reference proteome</keyword>
<protein>
    <submittedName>
        <fullName evidence="1">Uncharacterized protein</fullName>
    </submittedName>
</protein>
<dbReference type="AlphaFoldDB" id="A0A2N5VG28"/>
<sequence length="97" mass="10722">MQGDLVKNQSISQLPILTQIHPSTKIDSKHLKQDLDHQPSEKHCPQCLLPPIPLALPILLLLAASHDLHHANPVELPLPLNDLQIMCNPVTTTTIPQ</sequence>
<proteinExistence type="predicted"/>